<feature type="region of interest" description="Disordered" evidence="6">
    <location>
        <begin position="340"/>
        <end position="503"/>
    </location>
</feature>
<dbReference type="Gene3D" id="1.20.5.170">
    <property type="match status" value="1"/>
</dbReference>
<dbReference type="InterPro" id="IPR004827">
    <property type="entry name" value="bZIP"/>
</dbReference>
<evidence type="ECO:0000256" key="1">
    <source>
        <dbReference type="ARBA" id="ARBA00006079"/>
    </source>
</evidence>
<evidence type="ECO:0000256" key="4">
    <source>
        <dbReference type="ARBA" id="ARBA00023163"/>
    </source>
</evidence>
<comment type="similarity">
    <text evidence="1">Belongs to the bZIP family. NFIL3 subfamily.</text>
</comment>
<dbReference type="CTD" id="33759"/>
<dbReference type="PANTHER" id="PTHR15284">
    <property type="entry name" value="NUCLEAR FACTOR INTERLEUKIN-3-REGULATED PROTEIN"/>
    <property type="match status" value="1"/>
</dbReference>
<sequence length="503" mass="55904">MTAVMQNVLQREIMVAETVKNYPYPALLPLTQQGLNYSCTTSSCGPSLLPQSLVQPYPPQSSPMMERSHSARGRSGSSQGANLGSTPSGLGAGGMIGAAAPMLKDSIFAQRKQREFIPDNKKDESYWDRRRRNNEAAKRSREKRRFNDMILEQRVIELSKENHILRAQLNALENKFHVKGEGLVNEEQVLATMPQAEQILSLTRRSNISILSVGSPTSLLSPSSLPSTSPAPQSQSNHSDDHQFAVPQYNQHHHMDQSLSSPPHSNARSHSPDYYPRDLPMQSSQPSQSLNAYPSESLHMYESTALNLSSRTTRSPNSLNFCYEQNRSLDFAGSSLPHKLRHKNQQHNTHSMSSNSFPIGRPLSMSPHQHDQMPATSPHLYQNSTSHLMMSAQSSLPRSSTSPPATHLLYPIKSEPISREIGEESPGSSDDRDSGISIASSPPLSGRPSYPSSNRGSTEDMDCDSEQQLRVEVQRLATEVRSLKSILSRNVDTHRRRDSPPRR</sequence>
<dbReference type="GeneID" id="108676478"/>
<dbReference type="AlphaFoldDB" id="A0A8B7P207"/>
<gene>
    <name evidence="9" type="primary">LOC108676478</name>
</gene>
<dbReference type="SMART" id="SM00338">
    <property type="entry name" value="BRLZ"/>
    <property type="match status" value="1"/>
</dbReference>
<dbReference type="CDD" id="cd14694">
    <property type="entry name" value="bZIP_NFIL3"/>
    <property type="match status" value="1"/>
</dbReference>
<dbReference type="InterPro" id="IPR047229">
    <property type="entry name" value="NFIL3-like"/>
</dbReference>
<dbReference type="PANTHER" id="PTHR15284:SF0">
    <property type="entry name" value="GH23983P"/>
    <property type="match status" value="1"/>
</dbReference>
<organism evidence="8 9">
    <name type="scientific">Hyalella azteca</name>
    <name type="common">Amphipod</name>
    <dbReference type="NCBI Taxonomy" id="294128"/>
    <lineage>
        <taxon>Eukaryota</taxon>
        <taxon>Metazoa</taxon>
        <taxon>Ecdysozoa</taxon>
        <taxon>Arthropoda</taxon>
        <taxon>Crustacea</taxon>
        <taxon>Multicrustacea</taxon>
        <taxon>Malacostraca</taxon>
        <taxon>Eumalacostraca</taxon>
        <taxon>Peracarida</taxon>
        <taxon>Amphipoda</taxon>
        <taxon>Senticaudata</taxon>
        <taxon>Talitrida</taxon>
        <taxon>Talitroidea</taxon>
        <taxon>Hyalellidae</taxon>
        <taxon>Hyalella</taxon>
    </lineage>
</organism>
<dbReference type="KEGG" id="hazt:108676478"/>
<evidence type="ECO:0000256" key="3">
    <source>
        <dbReference type="ARBA" id="ARBA00023125"/>
    </source>
</evidence>
<keyword evidence="8" id="KW-1185">Reference proteome</keyword>
<dbReference type="OrthoDB" id="6151507at2759"/>
<protein>
    <submittedName>
        <fullName evidence="9">Nuclear factor interleukin-3-regulated protein isoform X1</fullName>
    </submittedName>
</protein>
<dbReference type="InterPro" id="IPR047106">
    <property type="entry name" value="NFIL3-like_bZIP"/>
</dbReference>
<feature type="compositionally biased region" description="Polar residues" evidence="6">
    <location>
        <begin position="379"/>
        <end position="404"/>
    </location>
</feature>
<proteinExistence type="inferred from homology"/>
<dbReference type="GO" id="GO:0003700">
    <property type="term" value="F:DNA-binding transcription factor activity"/>
    <property type="evidence" value="ECO:0007669"/>
    <property type="project" value="InterPro"/>
</dbReference>
<keyword evidence="4" id="KW-0804">Transcription</keyword>
<keyword evidence="3" id="KW-0238">DNA-binding</keyword>
<dbReference type="SUPFAM" id="SSF57959">
    <property type="entry name" value="Leucine zipper domain"/>
    <property type="match status" value="1"/>
</dbReference>
<dbReference type="GO" id="GO:0003677">
    <property type="term" value="F:DNA binding"/>
    <property type="evidence" value="ECO:0007669"/>
    <property type="project" value="UniProtKB-KW"/>
</dbReference>
<feature type="compositionally biased region" description="Polar residues" evidence="6">
    <location>
        <begin position="346"/>
        <end position="357"/>
    </location>
</feature>
<feature type="compositionally biased region" description="Polar residues" evidence="6">
    <location>
        <begin position="257"/>
        <end position="269"/>
    </location>
</feature>
<feature type="region of interest" description="Disordered" evidence="6">
    <location>
        <begin position="50"/>
        <end position="89"/>
    </location>
</feature>
<dbReference type="Proteomes" id="UP000694843">
    <property type="component" value="Unplaced"/>
</dbReference>
<evidence type="ECO:0000256" key="6">
    <source>
        <dbReference type="SAM" id="MobiDB-lite"/>
    </source>
</evidence>
<dbReference type="InterPro" id="IPR046347">
    <property type="entry name" value="bZIP_sf"/>
</dbReference>
<evidence type="ECO:0000313" key="8">
    <source>
        <dbReference type="Proteomes" id="UP000694843"/>
    </source>
</evidence>
<evidence type="ECO:0000313" key="9">
    <source>
        <dbReference type="RefSeq" id="XP_018020047.1"/>
    </source>
</evidence>
<feature type="compositionally biased region" description="Low complexity" evidence="6">
    <location>
        <begin position="216"/>
        <end position="236"/>
    </location>
</feature>
<reference evidence="9" key="1">
    <citation type="submission" date="2025-08" db="UniProtKB">
        <authorList>
            <consortium name="RefSeq"/>
        </authorList>
    </citation>
    <scope>IDENTIFICATION</scope>
    <source>
        <tissue evidence="9">Whole organism</tissue>
    </source>
</reference>
<feature type="domain" description="BZIP" evidence="7">
    <location>
        <begin position="123"/>
        <end position="175"/>
    </location>
</feature>
<feature type="compositionally biased region" description="Basic and acidic residues" evidence="6">
    <location>
        <begin position="491"/>
        <end position="503"/>
    </location>
</feature>
<dbReference type="GO" id="GO:0005634">
    <property type="term" value="C:nucleus"/>
    <property type="evidence" value="ECO:0007669"/>
    <property type="project" value="TreeGrafter"/>
</dbReference>
<dbReference type="PROSITE" id="PS50217">
    <property type="entry name" value="BZIP"/>
    <property type="match status" value="1"/>
</dbReference>
<feature type="region of interest" description="Disordered" evidence="6">
    <location>
        <begin position="216"/>
        <end position="291"/>
    </location>
</feature>
<dbReference type="FunFam" id="1.20.5.170:FF:000025">
    <property type="entry name" value="nuclear factor interleukin-3-regulated protein-like"/>
    <property type="match status" value="1"/>
</dbReference>
<keyword evidence="2" id="KW-0805">Transcription regulation</keyword>
<evidence type="ECO:0000259" key="7">
    <source>
        <dbReference type="PROSITE" id="PS50217"/>
    </source>
</evidence>
<accession>A0A8B7P207</accession>
<evidence type="ECO:0000256" key="5">
    <source>
        <dbReference type="ARBA" id="ARBA00023242"/>
    </source>
</evidence>
<name>A0A8B7P207_HYAAZ</name>
<dbReference type="PROSITE" id="PS00036">
    <property type="entry name" value="BZIP_BASIC"/>
    <property type="match status" value="1"/>
</dbReference>
<evidence type="ECO:0000256" key="2">
    <source>
        <dbReference type="ARBA" id="ARBA00023015"/>
    </source>
</evidence>
<dbReference type="Pfam" id="PF07716">
    <property type="entry name" value="bZIP_2"/>
    <property type="match status" value="1"/>
</dbReference>
<dbReference type="RefSeq" id="XP_018020047.1">
    <property type="nucleotide sequence ID" value="XM_018164558.2"/>
</dbReference>
<keyword evidence="5" id="KW-0539">Nucleus</keyword>
<dbReference type="GO" id="GO:0007623">
    <property type="term" value="P:circadian rhythm"/>
    <property type="evidence" value="ECO:0007669"/>
    <property type="project" value="TreeGrafter"/>
</dbReference>